<evidence type="ECO:0000313" key="8">
    <source>
        <dbReference type="Proteomes" id="UP001597344"/>
    </source>
</evidence>
<dbReference type="PRINTS" id="PR00173">
    <property type="entry name" value="EDTRNSPORT"/>
</dbReference>
<dbReference type="Gene3D" id="1.10.3860.10">
    <property type="entry name" value="Sodium:dicarboxylate symporter"/>
    <property type="match status" value="1"/>
</dbReference>
<dbReference type="PANTHER" id="PTHR11958:SF63">
    <property type="entry name" value="AMINO ACID TRANSPORTER"/>
    <property type="match status" value="1"/>
</dbReference>
<evidence type="ECO:0000256" key="3">
    <source>
        <dbReference type="ARBA" id="ARBA00022692"/>
    </source>
</evidence>
<dbReference type="EMBL" id="JBHUHY010000002">
    <property type="protein sequence ID" value="MFD2185312.1"/>
    <property type="molecule type" value="Genomic_DNA"/>
</dbReference>
<feature type="transmembrane region" description="Helical" evidence="6">
    <location>
        <begin position="12"/>
        <end position="31"/>
    </location>
</feature>
<proteinExistence type="predicted"/>
<evidence type="ECO:0000256" key="5">
    <source>
        <dbReference type="ARBA" id="ARBA00023136"/>
    </source>
</evidence>
<dbReference type="Pfam" id="PF00375">
    <property type="entry name" value="SDF"/>
    <property type="match status" value="1"/>
</dbReference>
<reference evidence="8" key="1">
    <citation type="journal article" date="2019" name="Int. J. Syst. Evol. Microbiol.">
        <title>The Global Catalogue of Microorganisms (GCM) 10K type strain sequencing project: providing services to taxonomists for standard genome sequencing and annotation.</title>
        <authorList>
            <consortium name="The Broad Institute Genomics Platform"/>
            <consortium name="The Broad Institute Genome Sequencing Center for Infectious Disease"/>
            <person name="Wu L."/>
            <person name="Ma J."/>
        </authorList>
    </citation>
    <scope>NUCLEOTIDE SEQUENCE [LARGE SCALE GENOMIC DNA]</scope>
    <source>
        <strain evidence="8">DT92</strain>
    </source>
</reference>
<feature type="transmembrane region" description="Helical" evidence="6">
    <location>
        <begin position="350"/>
        <end position="376"/>
    </location>
</feature>
<name>A0ABW5ATL0_9FLAO</name>
<evidence type="ECO:0000256" key="4">
    <source>
        <dbReference type="ARBA" id="ARBA00022989"/>
    </source>
</evidence>
<accession>A0ABW5ATL0</accession>
<dbReference type="Proteomes" id="UP001597344">
    <property type="component" value="Unassembled WGS sequence"/>
</dbReference>
<dbReference type="InterPro" id="IPR036458">
    <property type="entry name" value="Na:dicarbo_symporter_sf"/>
</dbReference>
<evidence type="ECO:0000256" key="1">
    <source>
        <dbReference type="ARBA" id="ARBA00004141"/>
    </source>
</evidence>
<dbReference type="SUPFAM" id="SSF118215">
    <property type="entry name" value="Proton glutamate symport protein"/>
    <property type="match status" value="1"/>
</dbReference>
<evidence type="ECO:0000256" key="6">
    <source>
        <dbReference type="SAM" id="Phobius"/>
    </source>
</evidence>
<dbReference type="RefSeq" id="WP_378318276.1">
    <property type="nucleotide sequence ID" value="NZ_JBHUHY010000002.1"/>
</dbReference>
<evidence type="ECO:0000256" key="2">
    <source>
        <dbReference type="ARBA" id="ARBA00022448"/>
    </source>
</evidence>
<feature type="transmembrane region" description="Helical" evidence="6">
    <location>
        <begin position="163"/>
        <end position="182"/>
    </location>
</feature>
<comment type="caution">
    <text evidence="7">The sequence shown here is derived from an EMBL/GenBank/DDBJ whole genome shotgun (WGS) entry which is preliminary data.</text>
</comment>
<feature type="transmembrane region" description="Helical" evidence="6">
    <location>
        <begin position="37"/>
        <end position="62"/>
    </location>
</feature>
<evidence type="ECO:0000313" key="7">
    <source>
        <dbReference type="EMBL" id="MFD2185312.1"/>
    </source>
</evidence>
<organism evidence="7 8">
    <name type="scientific">Aquimarina celericrescens</name>
    <dbReference type="NCBI Taxonomy" id="1964542"/>
    <lineage>
        <taxon>Bacteria</taxon>
        <taxon>Pseudomonadati</taxon>
        <taxon>Bacteroidota</taxon>
        <taxon>Flavobacteriia</taxon>
        <taxon>Flavobacteriales</taxon>
        <taxon>Flavobacteriaceae</taxon>
        <taxon>Aquimarina</taxon>
    </lineage>
</organism>
<gene>
    <name evidence="7" type="ORF">ACFSJT_00790</name>
</gene>
<sequence>MKKIALHWKIMIGMLLGIVFGFSMTTISWGKGFTGDWIAPFGTIFVNLLKLIAVPLILASLIKGISDLKDISKFKTIGGRTIVIYIITTVIAITIGLLIVNVTKPGEGITSETIDKLTSEYAGSAKISERIAEAGKQKESGPLQFVIDMVPQNAVAAMSDNKLMLQVIFFAIFLGISMLLINPKHAEPLKNFFDSLNEVVLKMVDLIMLTAPYAVFALLANVVVTSDDPDILLALLKYVAVVFSGLLLMIVFYCFLVSVITKKSPFWFLKEISPAQLLAFSTSSSAATLPVTMERVEEHIGVDKEVSSFVLPVGATINMDGTSLYQAVASVFIMQVLWPEGLTFSNQITIVLTALLASIGSAAVPGAGMVMLVIVLEAIGFPSDKLPIGLALIFAVDRPLDMMRTVINVTGDATVSMIVAKSVGKLGDPHVKEWDDHYEEVK</sequence>
<comment type="subcellular location">
    <subcellularLocation>
        <location evidence="1">Membrane</location>
        <topology evidence="1">Multi-pass membrane protein</topology>
    </subcellularLocation>
</comment>
<keyword evidence="3 6" id="KW-0812">Transmembrane</keyword>
<keyword evidence="2" id="KW-0813">Transport</keyword>
<feature type="transmembrane region" description="Helical" evidence="6">
    <location>
        <begin position="235"/>
        <end position="260"/>
    </location>
</feature>
<keyword evidence="8" id="KW-1185">Reference proteome</keyword>
<dbReference type="InterPro" id="IPR001991">
    <property type="entry name" value="Na-dicarboxylate_symporter"/>
</dbReference>
<feature type="transmembrane region" description="Helical" evidence="6">
    <location>
        <begin position="82"/>
        <end position="102"/>
    </location>
</feature>
<dbReference type="PANTHER" id="PTHR11958">
    <property type="entry name" value="SODIUM/DICARBOXYLATE SYMPORTER-RELATED"/>
    <property type="match status" value="1"/>
</dbReference>
<protein>
    <submittedName>
        <fullName evidence="7">Dicarboxylate/amino acid:cation symporter</fullName>
    </submittedName>
</protein>
<feature type="transmembrane region" description="Helical" evidence="6">
    <location>
        <begin position="203"/>
        <end position="223"/>
    </location>
</feature>
<keyword evidence="5 6" id="KW-0472">Membrane</keyword>
<keyword evidence="4 6" id="KW-1133">Transmembrane helix</keyword>
<dbReference type="InterPro" id="IPR050746">
    <property type="entry name" value="DAACS"/>
</dbReference>